<dbReference type="InterPro" id="IPR036249">
    <property type="entry name" value="Thioredoxin-like_sf"/>
</dbReference>
<dbReference type="AlphaFoldDB" id="A0A7W9A555"/>
<sequence>MSLTVYISPGACAMASHSALEEAGLDYEATVIDLKKGEQRTPEYLAINPAGVTPVLKTDQGVLTQNAAILAWVAETNPDKKLAPVGDAFAMARFHAFNGWLASGLHPAIGKVLFSRPPLEGEAKDQAVEQALAKYDLAEQQIEGDWVFGDGWTLADNYLAVFTRWARQARLLDAGRYPKLNAHLDRVQARPAIQRMLKAEGLEPVAA</sequence>
<reference evidence="4 5" key="1">
    <citation type="submission" date="2020-08" db="EMBL/GenBank/DDBJ databases">
        <title>Genomic Encyclopedia of Type Strains, Phase IV (KMG-IV): sequencing the most valuable type-strain genomes for metagenomic binning, comparative biology and taxonomic classification.</title>
        <authorList>
            <person name="Goeker M."/>
        </authorList>
    </citation>
    <scope>NUCLEOTIDE SEQUENCE [LARGE SCALE GENOMIC DNA]</scope>
    <source>
        <strain evidence="4 5">DSM 24448</strain>
    </source>
</reference>
<feature type="domain" description="GST C-terminal" evidence="3">
    <location>
        <begin position="87"/>
        <end position="207"/>
    </location>
</feature>
<dbReference type="RefSeq" id="WP_241153059.1">
    <property type="nucleotide sequence ID" value="NZ_JACIJB010000011.1"/>
</dbReference>
<dbReference type="InterPro" id="IPR004045">
    <property type="entry name" value="Glutathione_S-Trfase_N"/>
</dbReference>
<accession>A0A7W9A555</accession>
<comment type="similarity">
    <text evidence="1">Belongs to the GST superfamily.</text>
</comment>
<proteinExistence type="inferred from homology"/>
<dbReference type="PANTHER" id="PTHR44051:SF8">
    <property type="entry name" value="GLUTATHIONE S-TRANSFERASE GSTA"/>
    <property type="match status" value="1"/>
</dbReference>
<dbReference type="SUPFAM" id="SSF52833">
    <property type="entry name" value="Thioredoxin-like"/>
    <property type="match status" value="1"/>
</dbReference>
<gene>
    <name evidence="4" type="ORF">FHS65_002190</name>
</gene>
<dbReference type="Pfam" id="PF02798">
    <property type="entry name" value="GST_N"/>
    <property type="match status" value="1"/>
</dbReference>
<dbReference type="InterPro" id="IPR036282">
    <property type="entry name" value="Glutathione-S-Trfase_C_sf"/>
</dbReference>
<dbReference type="Gene3D" id="1.20.1050.10">
    <property type="match status" value="1"/>
</dbReference>
<dbReference type="CDD" id="cd03057">
    <property type="entry name" value="GST_N_Beta"/>
    <property type="match status" value="1"/>
</dbReference>
<dbReference type="SUPFAM" id="SSF47616">
    <property type="entry name" value="GST C-terminal domain-like"/>
    <property type="match status" value="1"/>
</dbReference>
<dbReference type="GO" id="GO:0004364">
    <property type="term" value="F:glutathione transferase activity"/>
    <property type="evidence" value="ECO:0007669"/>
    <property type="project" value="UniProtKB-EC"/>
</dbReference>
<name>A0A7W9A555_9CAUL</name>
<dbReference type="SFLD" id="SFLDG01150">
    <property type="entry name" value="Main.1:_Beta-like"/>
    <property type="match status" value="1"/>
</dbReference>
<evidence type="ECO:0000259" key="2">
    <source>
        <dbReference type="PROSITE" id="PS50404"/>
    </source>
</evidence>
<evidence type="ECO:0000313" key="5">
    <source>
        <dbReference type="Proteomes" id="UP000548978"/>
    </source>
</evidence>
<dbReference type="EMBL" id="JACIJB010000011">
    <property type="protein sequence ID" value="MBB5661427.1"/>
    <property type="molecule type" value="Genomic_DNA"/>
</dbReference>
<dbReference type="SFLD" id="SFLDS00019">
    <property type="entry name" value="Glutathione_Transferase_(cytos"/>
    <property type="match status" value="1"/>
</dbReference>
<dbReference type="SFLD" id="SFLDG00358">
    <property type="entry name" value="Main_(cytGST)"/>
    <property type="match status" value="1"/>
</dbReference>
<evidence type="ECO:0000313" key="4">
    <source>
        <dbReference type="EMBL" id="MBB5661427.1"/>
    </source>
</evidence>
<dbReference type="InterPro" id="IPR010987">
    <property type="entry name" value="Glutathione-S-Trfase_C-like"/>
</dbReference>
<dbReference type="PROSITE" id="PS50404">
    <property type="entry name" value="GST_NTER"/>
    <property type="match status" value="1"/>
</dbReference>
<comment type="caution">
    <text evidence="4">The sequence shown here is derived from an EMBL/GenBank/DDBJ whole genome shotgun (WGS) entry which is preliminary data.</text>
</comment>
<dbReference type="InterPro" id="IPR040079">
    <property type="entry name" value="Glutathione_S-Trfase"/>
</dbReference>
<evidence type="ECO:0000256" key="1">
    <source>
        <dbReference type="RuleBase" id="RU003494"/>
    </source>
</evidence>
<dbReference type="PROSITE" id="PS50405">
    <property type="entry name" value="GST_CTER"/>
    <property type="match status" value="1"/>
</dbReference>
<dbReference type="Gene3D" id="3.40.30.10">
    <property type="entry name" value="Glutaredoxin"/>
    <property type="match status" value="1"/>
</dbReference>
<dbReference type="Pfam" id="PF00043">
    <property type="entry name" value="GST_C"/>
    <property type="match status" value="1"/>
</dbReference>
<keyword evidence="4" id="KW-0808">Transferase</keyword>
<feature type="domain" description="GST N-terminal" evidence="2">
    <location>
        <begin position="1"/>
        <end position="81"/>
    </location>
</feature>
<organism evidence="4 5">
    <name type="scientific">Brevundimonas halotolerans</name>
    <dbReference type="NCBI Taxonomy" id="69670"/>
    <lineage>
        <taxon>Bacteria</taxon>
        <taxon>Pseudomonadati</taxon>
        <taxon>Pseudomonadota</taxon>
        <taxon>Alphaproteobacteria</taxon>
        <taxon>Caulobacterales</taxon>
        <taxon>Caulobacteraceae</taxon>
        <taxon>Brevundimonas</taxon>
    </lineage>
</organism>
<dbReference type="Proteomes" id="UP000548978">
    <property type="component" value="Unassembled WGS sequence"/>
</dbReference>
<dbReference type="EC" id="2.5.1.18" evidence="4"/>
<evidence type="ECO:0000259" key="3">
    <source>
        <dbReference type="PROSITE" id="PS50405"/>
    </source>
</evidence>
<dbReference type="InterPro" id="IPR004046">
    <property type="entry name" value="GST_C"/>
</dbReference>
<keyword evidence="5" id="KW-1185">Reference proteome</keyword>
<protein>
    <submittedName>
        <fullName evidence="4">Glutathione S-transferase</fullName>
        <ecNumber evidence="4">2.5.1.18</ecNumber>
    </submittedName>
</protein>
<dbReference type="PANTHER" id="PTHR44051">
    <property type="entry name" value="GLUTATHIONE S-TRANSFERASE-RELATED"/>
    <property type="match status" value="1"/>
</dbReference>